<keyword evidence="3" id="KW-0998">Cell outer membrane</keyword>
<dbReference type="GO" id="GO:0019867">
    <property type="term" value="C:outer membrane"/>
    <property type="evidence" value="ECO:0007669"/>
    <property type="project" value="InterPro"/>
</dbReference>
<dbReference type="SUPFAM" id="SSF74653">
    <property type="entry name" value="TolA/TonB C-terminal domain"/>
    <property type="match status" value="1"/>
</dbReference>
<keyword evidence="2 5" id="KW-0472">Membrane</keyword>
<proteinExistence type="predicted"/>
<keyword evidence="1" id="KW-0813">Transport</keyword>
<protein>
    <submittedName>
        <fullName evidence="7">Secretin and TonB N-terminal domain-containing protein</fullName>
    </submittedName>
</protein>
<dbReference type="Gene3D" id="3.55.50.30">
    <property type="match status" value="1"/>
</dbReference>
<evidence type="ECO:0000256" key="1">
    <source>
        <dbReference type="ARBA" id="ARBA00022448"/>
    </source>
</evidence>
<keyword evidence="5" id="KW-1133">Transmembrane helix</keyword>
<evidence type="ECO:0000313" key="8">
    <source>
        <dbReference type="Proteomes" id="UP000633418"/>
    </source>
</evidence>
<evidence type="ECO:0000259" key="6">
    <source>
        <dbReference type="SMART" id="SM00965"/>
    </source>
</evidence>
<evidence type="ECO:0000256" key="3">
    <source>
        <dbReference type="ARBA" id="ARBA00023237"/>
    </source>
</evidence>
<dbReference type="SMART" id="SM00965">
    <property type="entry name" value="STN"/>
    <property type="match status" value="1"/>
</dbReference>
<name>A0A9E6PTK2_9PSED</name>
<dbReference type="Proteomes" id="UP000633418">
    <property type="component" value="Chromosome"/>
</dbReference>
<feature type="region of interest" description="Disordered" evidence="4">
    <location>
        <begin position="1"/>
        <end position="21"/>
    </location>
</feature>
<organism evidence="7 8">
    <name type="scientific">Pseudomonas xantholysinigenes</name>
    <dbReference type="NCBI Taxonomy" id="2745490"/>
    <lineage>
        <taxon>Bacteria</taxon>
        <taxon>Pseudomonadati</taxon>
        <taxon>Pseudomonadota</taxon>
        <taxon>Gammaproteobacteria</taxon>
        <taxon>Pseudomonadales</taxon>
        <taxon>Pseudomonadaceae</taxon>
        <taxon>Pseudomonas</taxon>
    </lineage>
</organism>
<evidence type="ECO:0000256" key="5">
    <source>
        <dbReference type="SAM" id="Phobius"/>
    </source>
</evidence>
<dbReference type="KEGG" id="pxn:HU772_014080"/>
<feature type="transmembrane region" description="Helical" evidence="5">
    <location>
        <begin position="31"/>
        <end position="49"/>
    </location>
</feature>
<feature type="domain" description="Secretin/TonB short N-terminal" evidence="6">
    <location>
        <begin position="77"/>
        <end position="128"/>
    </location>
</feature>
<reference evidence="7 8" key="2">
    <citation type="journal article" date="2021" name="Microorganisms">
        <title>The Ever-Expanding Pseudomonas Genus: Description of 43 New Species and Partition of the Pseudomonas putida Group.</title>
        <authorList>
            <person name="Girard L."/>
            <person name="Lood C."/>
            <person name="Hofte M."/>
            <person name="Vandamme P."/>
            <person name="Rokni-Zadeh H."/>
            <person name="van Noort V."/>
            <person name="Lavigne R."/>
            <person name="De Mot R."/>
        </authorList>
    </citation>
    <scope>NUCLEOTIDE SEQUENCE [LARGE SCALE GENOMIC DNA]</scope>
    <source>
        <strain evidence="7 8">RW9S1A</strain>
    </source>
</reference>
<accession>A0A9E6PTK2</accession>
<gene>
    <name evidence="7" type="ORF">HU772_014080</name>
</gene>
<dbReference type="InterPro" id="IPR011662">
    <property type="entry name" value="Secretin/TonB_short_N"/>
</dbReference>
<keyword evidence="5" id="KW-0812">Transmembrane</keyword>
<evidence type="ECO:0000256" key="4">
    <source>
        <dbReference type="SAM" id="MobiDB-lite"/>
    </source>
</evidence>
<dbReference type="AlphaFoldDB" id="A0A9E6PTK2"/>
<evidence type="ECO:0000313" key="7">
    <source>
        <dbReference type="EMBL" id="QXI36483.1"/>
    </source>
</evidence>
<evidence type="ECO:0000256" key="2">
    <source>
        <dbReference type="ARBA" id="ARBA00023136"/>
    </source>
</evidence>
<sequence>MGCHHSVIHKPQDDLSPATAASKEARSSVRALLVAGALLLAWSLIATPLRGQPLLTLEIPAQALDRALDSFARQSGLAVLVDQALVAGQRSSPVSGRYAAREGLQRLLQGTGLQARYSGSGGFTVQPMRINDTLPRKREGGVLAGSYALALQQAVERALCGSALTRPGGYRAALQVWIDGRGQLLQSRLLASTGDPVRDAAVIERLRAVRLEGAPPTSLAQPVTLLLRPVPLDCPFSQGAAAA</sequence>
<keyword evidence="8" id="KW-1185">Reference proteome</keyword>
<reference evidence="7 8" key="1">
    <citation type="journal article" date="2020" name="Microorganisms">
        <title>Reliable Identification of Environmental Pseudomonas Isolates Using the rpoD Gene.</title>
        <authorList>
            <consortium name="The Broad Institute Genome Sequencing Platform"/>
            <person name="Girard L."/>
            <person name="Lood C."/>
            <person name="Rokni-Zadeh H."/>
            <person name="van Noort V."/>
            <person name="Lavigne R."/>
            <person name="De Mot R."/>
        </authorList>
    </citation>
    <scope>NUCLEOTIDE SEQUENCE [LARGE SCALE GENOMIC DNA]</scope>
    <source>
        <strain evidence="7 8">RW9S1A</strain>
    </source>
</reference>
<dbReference type="EMBL" id="CP077095">
    <property type="protein sequence ID" value="QXI36483.1"/>
    <property type="molecule type" value="Genomic_DNA"/>
</dbReference>
<dbReference type="Pfam" id="PF07660">
    <property type="entry name" value="STN"/>
    <property type="match status" value="1"/>
</dbReference>